<proteinExistence type="predicted"/>
<dbReference type="Proteomes" id="UP001551695">
    <property type="component" value="Unassembled WGS sequence"/>
</dbReference>
<accession>A0ABV3G331</accession>
<dbReference type="RefSeq" id="WP_357788856.1">
    <property type="nucleotide sequence ID" value="NZ_JBFAKC010000019.1"/>
</dbReference>
<dbReference type="EMBL" id="JBFAKC010000019">
    <property type="protein sequence ID" value="MEV0712075.1"/>
    <property type="molecule type" value="Genomic_DNA"/>
</dbReference>
<evidence type="ECO:0000313" key="1">
    <source>
        <dbReference type="EMBL" id="MEV0712075.1"/>
    </source>
</evidence>
<evidence type="ECO:0000313" key="2">
    <source>
        <dbReference type="Proteomes" id="UP001551695"/>
    </source>
</evidence>
<name>A0ABV3G331_9NOCA</name>
<organism evidence="1 2">
    <name type="scientific">Nocardia aurea</name>
    <dbReference type="NCBI Taxonomy" id="2144174"/>
    <lineage>
        <taxon>Bacteria</taxon>
        <taxon>Bacillati</taxon>
        <taxon>Actinomycetota</taxon>
        <taxon>Actinomycetes</taxon>
        <taxon>Mycobacteriales</taxon>
        <taxon>Nocardiaceae</taxon>
        <taxon>Nocardia</taxon>
    </lineage>
</organism>
<reference evidence="1 2" key="1">
    <citation type="submission" date="2024-06" db="EMBL/GenBank/DDBJ databases">
        <title>The Natural Products Discovery Center: Release of the First 8490 Sequenced Strains for Exploring Actinobacteria Biosynthetic Diversity.</title>
        <authorList>
            <person name="Kalkreuter E."/>
            <person name="Kautsar S.A."/>
            <person name="Yang D."/>
            <person name="Bader C.D."/>
            <person name="Teijaro C.N."/>
            <person name="Fluegel L."/>
            <person name="Davis C.M."/>
            <person name="Simpson J.R."/>
            <person name="Lauterbach L."/>
            <person name="Steele A.D."/>
            <person name="Gui C."/>
            <person name="Meng S."/>
            <person name="Li G."/>
            <person name="Viehrig K."/>
            <person name="Ye F."/>
            <person name="Su P."/>
            <person name="Kiefer A.F."/>
            <person name="Nichols A."/>
            <person name="Cepeda A.J."/>
            <person name="Yan W."/>
            <person name="Fan B."/>
            <person name="Jiang Y."/>
            <person name="Adhikari A."/>
            <person name="Zheng C.-J."/>
            <person name="Schuster L."/>
            <person name="Cowan T.M."/>
            <person name="Smanski M.J."/>
            <person name="Chevrette M.G."/>
            <person name="De Carvalho L.P.S."/>
            <person name="Shen B."/>
        </authorList>
    </citation>
    <scope>NUCLEOTIDE SEQUENCE [LARGE SCALE GENOMIC DNA]</scope>
    <source>
        <strain evidence="1 2">NPDC050403</strain>
    </source>
</reference>
<gene>
    <name evidence="1" type="ORF">AB0I48_31395</name>
</gene>
<sequence>MPEKFGGKLFYSEEEAKELGLVLSPEEIARADQMFEQFAAARLAAGPAPEGTTPGFGGKFSDDHIGTEFEGWTWEGGQWYDQNGQLVRYNEDGTRA</sequence>
<comment type="caution">
    <text evidence="1">The sequence shown here is derived from an EMBL/GenBank/DDBJ whole genome shotgun (WGS) entry which is preliminary data.</text>
</comment>
<keyword evidence="2" id="KW-1185">Reference proteome</keyword>
<protein>
    <submittedName>
        <fullName evidence="1">Uncharacterized protein</fullName>
    </submittedName>
</protein>